<evidence type="ECO:0000259" key="3">
    <source>
        <dbReference type="Pfam" id="PF11790"/>
    </source>
</evidence>
<feature type="coiled-coil region" evidence="1">
    <location>
        <begin position="147"/>
        <end position="244"/>
    </location>
</feature>
<dbReference type="Proteomes" id="UP001642464">
    <property type="component" value="Unassembled WGS sequence"/>
</dbReference>
<name>A0ABP0HVY5_9DINO</name>
<evidence type="ECO:0000256" key="1">
    <source>
        <dbReference type="SAM" id="Coils"/>
    </source>
</evidence>
<keyword evidence="1" id="KW-0175">Coiled coil</keyword>
<keyword evidence="5" id="KW-1185">Reference proteome</keyword>
<dbReference type="PANTHER" id="PTHR34154">
    <property type="entry name" value="ALKALI-SENSITIVE LINKAGE PROTEIN 1"/>
    <property type="match status" value="1"/>
</dbReference>
<dbReference type="InterPro" id="IPR024655">
    <property type="entry name" value="Asl1_glyco_hydro_catalytic"/>
</dbReference>
<dbReference type="InterPro" id="IPR017853">
    <property type="entry name" value="GH"/>
</dbReference>
<evidence type="ECO:0000256" key="2">
    <source>
        <dbReference type="SAM" id="MobiDB-lite"/>
    </source>
</evidence>
<dbReference type="InterPro" id="IPR053183">
    <property type="entry name" value="ASL1"/>
</dbReference>
<proteinExistence type="predicted"/>
<evidence type="ECO:0000313" key="5">
    <source>
        <dbReference type="Proteomes" id="UP001642464"/>
    </source>
</evidence>
<gene>
    <name evidence="4" type="ORF">SCF082_LOCUS3692</name>
</gene>
<organism evidence="4 5">
    <name type="scientific">Durusdinium trenchii</name>
    <dbReference type="NCBI Taxonomy" id="1381693"/>
    <lineage>
        <taxon>Eukaryota</taxon>
        <taxon>Sar</taxon>
        <taxon>Alveolata</taxon>
        <taxon>Dinophyceae</taxon>
        <taxon>Suessiales</taxon>
        <taxon>Symbiodiniaceae</taxon>
        <taxon>Durusdinium</taxon>
    </lineage>
</organism>
<evidence type="ECO:0000313" key="4">
    <source>
        <dbReference type="EMBL" id="CAK8993858.1"/>
    </source>
</evidence>
<protein>
    <submittedName>
        <fullName evidence="4">Alkali-sensitive linkage protein 1</fullName>
    </submittedName>
</protein>
<feature type="region of interest" description="Disordered" evidence="2">
    <location>
        <begin position="32"/>
        <end position="54"/>
    </location>
</feature>
<sequence>MGGGASTAAPDAAITAENERLKKEIDAAVKRAEEAEKAHKEAVAQHEETEKRNAELSELAENFDASNQRAKALAQAEMVNIAKVWRAQRAVDDCRGMKEVANARLELWRDALETAVAKRKDMEFSHTDASRSFLDASQEVQNSSRAEEAARVQLAELQAAAQEAQQLAVECRKKEKEAFLASFECDSFLAAAETAIEEAQQAELHAQDLVSKREADLQAVQEALQKATERLQELQSRKDEKTQAFGVLVEWGGRLLCLLSVSWGYNWQLNPRMQWGRAGMDFMPMVHDHHFPRGAGGQQFRALLGFNEPDIHHQAAMSPWHAAAIWPEVERVARNYGVQTLVSPAMCGDIGKGTWWMGEFLKACKDCRIDAVAIHSYWCTLSGVQNLVENYKRFGKKIWLTEFACADQNFDVSMGGQIRFMKEVVPWLESEDAIEKYAWFSYFTNEWSYGITNPNPDAGLVNWNGGLSELGRVYVSLGHGRRLSEGNATNLTTDLSESNYTAPIFA</sequence>
<dbReference type="Gene3D" id="3.20.20.80">
    <property type="entry name" value="Glycosidases"/>
    <property type="match status" value="1"/>
</dbReference>
<comment type="caution">
    <text evidence="4">The sequence shown here is derived from an EMBL/GenBank/DDBJ whole genome shotgun (WGS) entry which is preliminary data.</text>
</comment>
<dbReference type="EMBL" id="CAXAMM010001891">
    <property type="protein sequence ID" value="CAK8993858.1"/>
    <property type="molecule type" value="Genomic_DNA"/>
</dbReference>
<dbReference type="Pfam" id="PF11790">
    <property type="entry name" value="Glyco_hydro_cc"/>
    <property type="match status" value="1"/>
</dbReference>
<dbReference type="PANTHER" id="PTHR34154:SF3">
    <property type="entry name" value="ALKALI-SENSITIVE LINKAGE PROTEIN 1"/>
    <property type="match status" value="1"/>
</dbReference>
<accession>A0ABP0HVY5</accession>
<reference evidence="4 5" key="1">
    <citation type="submission" date="2024-02" db="EMBL/GenBank/DDBJ databases">
        <authorList>
            <person name="Chen Y."/>
            <person name="Shah S."/>
            <person name="Dougan E. K."/>
            <person name="Thang M."/>
            <person name="Chan C."/>
        </authorList>
    </citation>
    <scope>NUCLEOTIDE SEQUENCE [LARGE SCALE GENOMIC DNA]</scope>
</reference>
<feature type="domain" description="Asl1-like glycosyl hydrolase catalytic" evidence="3">
    <location>
        <begin position="260"/>
        <end position="474"/>
    </location>
</feature>
<dbReference type="SUPFAM" id="SSF51445">
    <property type="entry name" value="(Trans)glycosidases"/>
    <property type="match status" value="1"/>
</dbReference>